<feature type="compositionally biased region" description="Basic residues" evidence="1">
    <location>
        <begin position="60"/>
        <end position="71"/>
    </location>
</feature>
<sequence length="185" mass="20248">MHAKRSNLLEPRRKLPRSCTLHWTSKTTRVQPRVATCYPNTSYTRNSAPNKASPHDLHPKRCRNPPRHPTLHPKPPGAPLVSLGETWFQTAWWVSHAARRQAPASASATPLSPGETNPTTKHHARPVATATVLGLYRLVACPASPDTNSWVLLQSSLCGLSPSDLHGSARRTPVTGNLLVFGTLE</sequence>
<evidence type="ECO:0000313" key="2">
    <source>
        <dbReference type="EMBL" id="QCE06389.1"/>
    </source>
</evidence>
<evidence type="ECO:0000313" key="3">
    <source>
        <dbReference type="Proteomes" id="UP000501690"/>
    </source>
</evidence>
<feature type="compositionally biased region" description="Polar residues" evidence="1">
    <location>
        <begin position="41"/>
        <end position="50"/>
    </location>
</feature>
<organism evidence="2 3">
    <name type="scientific">Vigna unguiculata</name>
    <name type="common">Cowpea</name>
    <dbReference type="NCBI Taxonomy" id="3917"/>
    <lineage>
        <taxon>Eukaryota</taxon>
        <taxon>Viridiplantae</taxon>
        <taxon>Streptophyta</taxon>
        <taxon>Embryophyta</taxon>
        <taxon>Tracheophyta</taxon>
        <taxon>Spermatophyta</taxon>
        <taxon>Magnoliopsida</taxon>
        <taxon>eudicotyledons</taxon>
        <taxon>Gunneridae</taxon>
        <taxon>Pentapetalae</taxon>
        <taxon>rosids</taxon>
        <taxon>fabids</taxon>
        <taxon>Fabales</taxon>
        <taxon>Fabaceae</taxon>
        <taxon>Papilionoideae</taxon>
        <taxon>50 kb inversion clade</taxon>
        <taxon>NPAAA clade</taxon>
        <taxon>indigoferoid/millettioid clade</taxon>
        <taxon>Phaseoleae</taxon>
        <taxon>Vigna</taxon>
    </lineage>
</organism>
<evidence type="ECO:0000256" key="1">
    <source>
        <dbReference type="SAM" id="MobiDB-lite"/>
    </source>
</evidence>
<proteinExistence type="predicted"/>
<feature type="compositionally biased region" description="Low complexity" evidence="1">
    <location>
        <begin position="104"/>
        <end position="113"/>
    </location>
</feature>
<feature type="region of interest" description="Disordered" evidence="1">
    <location>
        <begin position="104"/>
        <end position="124"/>
    </location>
</feature>
<keyword evidence="3" id="KW-1185">Reference proteome</keyword>
<dbReference type="AlphaFoldDB" id="A0A4D6N1Q9"/>
<gene>
    <name evidence="2" type="ORF">DEO72_LG9g1401</name>
</gene>
<reference evidence="2 3" key="1">
    <citation type="submission" date="2019-04" db="EMBL/GenBank/DDBJ databases">
        <title>An improved genome assembly and genetic linkage map for asparagus bean, Vigna unguiculata ssp. sesquipedialis.</title>
        <authorList>
            <person name="Xia Q."/>
            <person name="Zhang R."/>
            <person name="Dong Y."/>
        </authorList>
    </citation>
    <scope>NUCLEOTIDE SEQUENCE [LARGE SCALE GENOMIC DNA]</scope>
    <source>
        <tissue evidence="2">Leaf</tissue>
    </source>
</reference>
<feature type="region of interest" description="Disordered" evidence="1">
    <location>
        <begin position="41"/>
        <end position="75"/>
    </location>
</feature>
<dbReference type="EMBL" id="CP039353">
    <property type="protein sequence ID" value="QCE06389.1"/>
    <property type="molecule type" value="Genomic_DNA"/>
</dbReference>
<protein>
    <submittedName>
        <fullName evidence="2">Uncharacterized protein</fullName>
    </submittedName>
</protein>
<dbReference type="Proteomes" id="UP000501690">
    <property type="component" value="Linkage Group LG9"/>
</dbReference>
<accession>A0A4D6N1Q9</accession>
<name>A0A4D6N1Q9_VIGUN</name>